<sequence length="75" mass="8558">MYLTTHHLHFHQTPPSHDGTTCVNTNLLCRIHPPTKVPLVIHHKENQDHTSNNQNTRTSHCTNDVFSLALRSVVL</sequence>
<reference evidence="1" key="1">
    <citation type="journal article" date="2020" name="Stud. Mycol.">
        <title>101 Dothideomycetes genomes: a test case for predicting lifestyles and emergence of pathogens.</title>
        <authorList>
            <person name="Haridas S."/>
            <person name="Albert R."/>
            <person name="Binder M."/>
            <person name="Bloem J."/>
            <person name="Labutti K."/>
            <person name="Salamov A."/>
            <person name="Andreopoulos B."/>
            <person name="Baker S."/>
            <person name="Barry K."/>
            <person name="Bills G."/>
            <person name="Bluhm B."/>
            <person name="Cannon C."/>
            <person name="Castanera R."/>
            <person name="Culley D."/>
            <person name="Daum C."/>
            <person name="Ezra D."/>
            <person name="Gonzalez J."/>
            <person name="Henrissat B."/>
            <person name="Kuo A."/>
            <person name="Liang C."/>
            <person name="Lipzen A."/>
            <person name="Lutzoni F."/>
            <person name="Magnuson J."/>
            <person name="Mondo S."/>
            <person name="Nolan M."/>
            <person name="Ohm R."/>
            <person name="Pangilinan J."/>
            <person name="Park H.-J."/>
            <person name="Ramirez L."/>
            <person name="Alfaro M."/>
            <person name="Sun H."/>
            <person name="Tritt A."/>
            <person name="Yoshinaga Y."/>
            <person name="Zwiers L.-H."/>
            <person name="Turgeon B."/>
            <person name="Goodwin S."/>
            <person name="Spatafora J."/>
            <person name="Crous P."/>
            <person name="Grigoriev I."/>
        </authorList>
    </citation>
    <scope>NUCLEOTIDE SEQUENCE</scope>
    <source>
        <strain evidence="1">CBS 690.94</strain>
    </source>
</reference>
<accession>A0A9P4P764</accession>
<evidence type="ECO:0000313" key="1">
    <source>
        <dbReference type="EMBL" id="KAF2438103.1"/>
    </source>
</evidence>
<dbReference type="AlphaFoldDB" id="A0A9P4P764"/>
<comment type="caution">
    <text evidence="1">The sequence shown here is derived from an EMBL/GenBank/DDBJ whole genome shotgun (WGS) entry which is preliminary data.</text>
</comment>
<evidence type="ECO:0000313" key="2">
    <source>
        <dbReference type="Proteomes" id="UP000799764"/>
    </source>
</evidence>
<keyword evidence="2" id="KW-1185">Reference proteome</keyword>
<organism evidence="1 2">
    <name type="scientific">Karstenula rhodostoma CBS 690.94</name>
    <dbReference type="NCBI Taxonomy" id="1392251"/>
    <lineage>
        <taxon>Eukaryota</taxon>
        <taxon>Fungi</taxon>
        <taxon>Dikarya</taxon>
        <taxon>Ascomycota</taxon>
        <taxon>Pezizomycotina</taxon>
        <taxon>Dothideomycetes</taxon>
        <taxon>Pleosporomycetidae</taxon>
        <taxon>Pleosporales</taxon>
        <taxon>Massarineae</taxon>
        <taxon>Didymosphaeriaceae</taxon>
        <taxon>Karstenula</taxon>
    </lineage>
</organism>
<dbReference type="Proteomes" id="UP000799764">
    <property type="component" value="Unassembled WGS sequence"/>
</dbReference>
<dbReference type="EMBL" id="MU001513">
    <property type="protein sequence ID" value="KAF2438103.1"/>
    <property type="molecule type" value="Genomic_DNA"/>
</dbReference>
<gene>
    <name evidence="1" type="ORF">P171DRAFT_167889</name>
</gene>
<proteinExistence type="predicted"/>
<name>A0A9P4P764_9PLEO</name>
<protein>
    <submittedName>
        <fullName evidence="1">Uncharacterized protein</fullName>
    </submittedName>
</protein>